<name>A0ABW2CFP4_9ACTN</name>
<accession>A0ABW2CFP4</accession>
<gene>
    <name evidence="2" type="ORF">ACFQKB_07030</name>
</gene>
<organism evidence="2 3">
    <name type="scientific">Actinomadura yumaensis</name>
    <dbReference type="NCBI Taxonomy" id="111807"/>
    <lineage>
        <taxon>Bacteria</taxon>
        <taxon>Bacillati</taxon>
        <taxon>Actinomycetota</taxon>
        <taxon>Actinomycetes</taxon>
        <taxon>Streptosporangiales</taxon>
        <taxon>Thermomonosporaceae</taxon>
        <taxon>Actinomadura</taxon>
    </lineage>
</organism>
<evidence type="ECO:0000256" key="1">
    <source>
        <dbReference type="SAM" id="SignalP"/>
    </source>
</evidence>
<dbReference type="RefSeq" id="WP_160821507.1">
    <property type="nucleotide sequence ID" value="NZ_JBHSXE010000001.1"/>
</dbReference>
<feature type="chain" id="PRO_5046086186" evidence="1">
    <location>
        <begin position="27"/>
        <end position="82"/>
    </location>
</feature>
<keyword evidence="1" id="KW-0732">Signal</keyword>
<protein>
    <submittedName>
        <fullName evidence="2">Uncharacterized protein</fullName>
    </submittedName>
</protein>
<evidence type="ECO:0000313" key="3">
    <source>
        <dbReference type="Proteomes" id="UP001596380"/>
    </source>
</evidence>
<keyword evidence="3" id="KW-1185">Reference proteome</keyword>
<sequence>MNVKRVMTVTACAACAVAGPLPAASAAPEPTALAAQGCRVDIPIFKPFLVPEGSDAKILNQTFTCVKGQWVLKPKTSSTGRD</sequence>
<reference evidence="3" key="1">
    <citation type="journal article" date="2019" name="Int. J. Syst. Evol. Microbiol.">
        <title>The Global Catalogue of Microorganisms (GCM) 10K type strain sequencing project: providing services to taxonomists for standard genome sequencing and annotation.</title>
        <authorList>
            <consortium name="The Broad Institute Genomics Platform"/>
            <consortium name="The Broad Institute Genome Sequencing Center for Infectious Disease"/>
            <person name="Wu L."/>
            <person name="Ma J."/>
        </authorList>
    </citation>
    <scope>NUCLEOTIDE SEQUENCE [LARGE SCALE GENOMIC DNA]</scope>
    <source>
        <strain evidence="3">JCM 3369</strain>
    </source>
</reference>
<evidence type="ECO:0000313" key="2">
    <source>
        <dbReference type="EMBL" id="MFC6879518.1"/>
    </source>
</evidence>
<proteinExistence type="predicted"/>
<comment type="caution">
    <text evidence="2">The sequence shown here is derived from an EMBL/GenBank/DDBJ whole genome shotgun (WGS) entry which is preliminary data.</text>
</comment>
<dbReference type="EMBL" id="JBHSXS010000003">
    <property type="protein sequence ID" value="MFC6879518.1"/>
    <property type="molecule type" value="Genomic_DNA"/>
</dbReference>
<dbReference type="Proteomes" id="UP001596380">
    <property type="component" value="Unassembled WGS sequence"/>
</dbReference>
<feature type="signal peptide" evidence="1">
    <location>
        <begin position="1"/>
        <end position="26"/>
    </location>
</feature>